<protein>
    <recommendedName>
        <fullName evidence="3">Knr4/Smi1-like domain-containing protein</fullName>
    </recommendedName>
</protein>
<organism evidence="1 2">
    <name type="scientific">Sorangium cellulosum</name>
    <name type="common">Polyangium cellulosum</name>
    <dbReference type="NCBI Taxonomy" id="56"/>
    <lineage>
        <taxon>Bacteria</taxon>
        <taxon>Pseudomonadati</taxon>
        <taxon>Myxococcota</taxon>
        <taxon>Polyangia</taxon>
        <taxon>Polyangiales</taxon>
        <taxon>Polyangiaceae</taxon>
        <taxon>Sorangium</taxon>
    </lineage>
</organism>
<evidence type="ECO:0000313" key="2">
    <source>
        <dbReference type="Proteomes" id="UP000295497"/>
    </source>
</evidence>
<dbReference type="InterPro" id="IPR037883">
    <property type="entry name" value="Knr4/Smi1-like_sf"/>
</dbReference>
<dbReference type="SUPFAM" id="SSF160631">
    <property type="entry name" value="SMI1/KNR4-like"/>
    <property type="match status" value="1"/>
</dbReference>
<reference evidence="1 2" key="1">
    <citation type="submission" date="2015-09" db="EMBL/GenBank/DDBJ databases">
        <title>Sorangium comparison.</title>
        <authorList>
            <person name="Zaburannyi N."/>
            <person name="Bunk B."/>
            <person name="Overmann J."/>
            <person name="Mueller R."/>
        </authorList>
    </citation>
    <scope>NUCLEOTIDE SEQUENCE [LARGE SCALE GENOMIC DNA]</scope>
    <source>
        <strain evidence="1 2">So ce836</strain>
    </source>
</reference>
<name>A0A4P2QYX8_SORCE</name>
<evidence type="ECO:0000313" key="1">
    <source>
        <dbReference type="EMBL" id="AUX35518.1"/>
    </source>
</evidence>
<dbReference type="Gene3D" id="3.40.1580.10">
    <property type="entry name" value="SMI1/KNR4-like"/>
    <property type="match status" value="1"/>
</dbReference>
<sequence>MDKLVTYASTFDPTFPSRIRGAGTEEIERLQDLAGHVLPQDYKEYLSLMGHGDGGALSSTEICTDIAEVIAFYEENVATGEDEVPSDCVVIGVGGVAVQQLYLEHEAQGHVFDGADGEKLRLWSESFEKLLHQQIYMQYRPNQLAHSAFYATSDRAPVFNSARAAAIRLGFAPEWFSDKITFCGERSGTVLVLNQLEGQGLWVRIAAERVEALPTIAQSIAEASGVLLQRSA</sequence>
<evidence type="ECO:0008006" key="3">
    <source>
        <dbReference type="Google" id="ProtNLM"/>
    </source>
</evidence>
<dbReference type="Proteomes" id="UP000295497">
    <property type="component" value="Chromosome"/>
</dbReference>
<dbReference type="RefSeq" id="WP_129578525.1">
    <property type="nucleotide sequence ID" value="NZ_CP012672.1"/>
</dbReference>
<dbReference type="EMBL" id="CP012672">
    <property type="protein sequence ID" value="AUX35518.1"/>
    <property type="molecule type" value="Genomic_DNA"/>
</dbReference>
<gene>
    <name evidence="1" type="ORF">SOCE836_077120</name>
</gene>
<dbReference type="AlphaFoldDB" id="A0A4P2QYX8"/>
<proteinExistence type="predicted"/>
<accession>A0A4P2QYX8</accession>